<comment type="caution">
    <text evidence="3">The sequence shown here is derived from an EMBL/GenBank/DDBJ whole genome shotgun (WGS) entry which is preliminary data.</text>
</comment>
<feature type="domain" description="YdbS-like PH" evidence="2">
    <location>
        <begin position="60"/>
        <end position="128"/>
    </location>
</feature>
<organism evidence="3 4">
    <name type="scientific">Mucilaginibacter rigui</name>
    <dbReference type="NCBI Taxonomy" id="534635"/>
    <lineage>
        <taxon>Bacteria</taxon>
        <taxon>Pseudomonadati</taxon>
        <taxon>Bacteroidota</taxon>
        <taxon>Sphingobacteriia</taxon>
        <taxon>Sphingobacteriales</taxon>
        <taxon>Sphingobacteriaceae</taxon>
        <taxon>Mucilaginibacter</taxon>
    </lineage>
</organism>
<evidence type="ECO:0000313" key="3">
    <source>
        <dbReference type="EMBL" id="MBD1385850.1"/>
    </source>
</evidence>
<evidence type="ECO:0000313" key="4">
    <source>
        <dbReference type="Proteomes" id="UP000618754"/>
    </source>
</evidence>
<evidence type="ECO:0000259" key="2">
    <source>
        <dbReference type="Pfam" id="PF03703"/>
    </source>
</evidence>
<dbReference type="Pfam" id="PF03703">
    <property type="entry name" value="bPH_2"/>
    <property type="match status" value="1"/>
</dbReference>
<dbReference type="RefSeq" id="WP_191175704.1">
    <property type="nucleotide sequence ID" value="NZ_JACWMW010000002.1"/>
</dbReference>
<keyword evidence="4" id="KW-1185">Reference proteome</keyword>
<proteinExistence type="predicted"/>
<name>A0ABR7X6Z3_9SPHI</name>
<sequence length="152" mass="17747">MINNNEILLRPAIGFAFLKILPLVLLALIFLLLAWYLSPYFMFFSFGVLGCAWYRLLYIRSFSYLITPSEIKSGQGIFFKRTDFLEMYRIKDYVVTRPLLLQMIGLMNVILKSTDAENPVLVLFGIPESDLIEIIREHVQEARKNNNIYEIN</sequence>
<reference evidence="3 4" key="1">
    <citation type="submission" date="2020-09" db="EMBL/GenBank/DDBJ databases">
        <title>Novel species of Mucilaginibacter isolated from a glacier on the Tibetan Plateau.</title>
        <authorList>
            <person name="Liu Q."/>
            <person name="Xin Y.-H."/>
        </authorList>
    </citation>
    <scope>NUCLEOTIDE SEQUENCE [LARGE SCALE GENOMIC DNA]</scope>
    <source>
        <strain evidence="3 4">CGMCC 1.13878</strain>
    </source>
</reference>
<protein>
    <submittedName>
        <fullName evidence="3">PH domain-containing protein</fullName>
    </submittedName>
</protein>
<dbReference type="Proteomes" id="UP000618754">
    <property type="component" value="Unassembled WGS sequence"/>
</dbReference>
<keyword evidence="1" id="KW-0812">Transmembrane</keyword>
<evidence type="ECO:0000256" key="1">
    <source>
        <dbReference type="SAM" id="Phobius"/>
    </source>
</evidence>
<gene>
    <name evidence="3" type="ORF">IDJ75_11215</name>
</gene>
<feature type="transmembrane region" description="Helical" evidence="1">
    <location>
        <begin position="12"/>
        <end position="34"/>
    </location>
</feature>
<dbReference type="InterPro" id="IPR005182">
    <property type="entry name" value="YdbS-like_PH"/>
</dbReference>
<dbReference type="EMBL" id="JACWMW010000002">
    <property type="protein sequence ID" value="MBD1385850.1"/>
    <property type="molecule type" value="Genomic_DNA"/>
</dbReference>
<keyword evidence="1" id="KW-1133">Transmembrane helix</keyword>
<keyword evidence="1" id="KW-0472">Membrane</keyword>
<accession>A0ABR7X6Z3</accession>
<feature type="transmembrane region" description="Helical" evidence="1">
    <location>
        <begin position="40"/>
        <end position="58"/>
    </location>
</feature>